<accession>A0A448X5Q5</accession>
<name>A0A448X5Q5_9PLAT</name>
<evidence type="ECO:0000313" key="3">
    <source>
        <dbReference type="Proteomes" id="UP000784294"/>
    </source>
</evidence>
<keyword evidence="3" id="KW-1185">Reference proteome</keyword>
<proteinExistence type="predicted"/>
<protein>
    <submittedName>
        <fullName evidence="2">Uncharacterized protein</fullName>
    </submittedName>
</protein>
<evidence type="ECO:0000313" key="2">
    <source>
        <dbReference type="EMBL" id="VEL28817.1"/>
    </source>
</evidence>
<feature type="compositionally biased region" description="Polar residues" evidence="1">
    <location>
        <begin position="99"/>
        <end position="111"/>
    </location>
</feature>
<organism evidence="2 3">
    <name type="scientific">Protopolystoma xenopodis</name>
    <dbReference type="NCBI Taxonomy" id="117903"/>
    <lineage>
        <taxon>Eukaryota</taxon>
        <taxon>Metazoa</taxon>
        <taxon>Spiralia</taxon>
        <taxon>Lophotrochozoa</taxon>
        <taxon>Platyhelminthes</taxon>
        <taxon>Monogenea</taxon>
        <taxon>Polyopisthocotylea</taxon>
        <taxon>Polystomatidea</taxon>
        <taxon>Polystomatidae</taxon>
        <taxon>Protopolystoma</taxon>
    </lineage>
</organism>
<evidence type="ECO:0000256" key="1">
    <source>
        <dbReference type="SAM" id="MobiDB-lite"/>
    </source>
</evidence>
<gene>
    <name evidence="2" type="ORF">PXEA_LOCUS22257</name>
</gene>
<dbReference type="EMBL" id="CAAALY010098020">
    <property type="protein sequence ID" value="VEL28817.1"/>
    <property type="molecule type" value="Genomic_DNA"/>
</dbReference>
<sequence length="171" mass="19015">MSVAFGTVSLRVSRKESIHVRCPPPLQWALSLTGYIVLFWRMSGHFRAKSGPSFAGLWPRSRQKPAAKQLYSHTLKELQEKMKLGEQISVALGSDTNQGVLSRASDCQGSRLNDHKSTLHTPQGSQPHLHHIPPKTPFDRLSFAYPLTSEPHFIRSHSPVPSRACTLSPKG</sequence>
<dbReference type="Proteomes" id="UP000784294">
    <property type="component" value="Unassembled WGS sequence"/>
</dbReference>
<feature type="region of interest" description="Disordered" evidence="1">
    <location>
        <begin position="99"/>
        <end position="135"/>
    </location>
</feature>
<reference evidence="2" key="1">
    <citation type="submission" date="2018-11" db="EMBL/GenBank/DDBJ databases">
        <authorList>
            <consortium name="Pathogen Informatics"/>
        </authorList>
    </citation>
    <scope>NUCLEOTIDE SEQUENCE</scope>
</reference>
<comment type="caution">
    <text evidence="2">The sequence shown here is derived from an EMBL/GenBank/DDBJ whole genome shotgun (WGS) entry which is preliminary data.</text>
</comment>
<dbReference type="AlphaFoldDB" id="A0A448X5Q5"/>